<dbReference type="Proteomes" id="UP000000268">
    <property type="component" value="Chromosome"/>
</dbReference>
<dbReference type="SUPFAM" id="SSF51197">
    <property type="entry name" value="Clavaminate synthase-like"/>
    <property type="match status" value="1"/>
</dbReference>
<dbReference type="AlphaFoldDB" id="B0C2S5"/>
<organism evidence="1 2">
    <name type="scientific">Acaryochloris marina (strain MBIC 11017)</name>
    <dbReference type="NCBI Taxonomy" id="329726"/>
    <lineage>
        <taxon>Bacteria</taxon>
        <taxon>Bacillati</taxon>
        <taxon>Cyanobacteriota</taxon>
        <taxon>Cyanophyceae</taxon>
        <taxon>Acaryochloridales</taxon>
        <taxon>Acaryochloridaceae</taxon>
        <taxon>Acaryochloris</taxon>
    </lineage>
</organism>
<dbReference type="eggNOG" id="ENOG502ZPQC">
    <property type="taxonomic scope" value="Bacteria"/>
</dbReference>
<dbReference type="STRING" id="329726.AM1_6031"/>
<dbReference type="KEGG" id="amr:AM1_6031"/>
<reference evidence="1 2" key="1">
    <citation type="journal article" date="2008" name="Proc. Natl. Acad. Sci. U.S.A.">
        <title>Niche adaptation and genome expansion in the chlorophyll d-producing cyanobacterium Acaryochloris marina.</title>
        <authorList>
            <person name="Swingley W.D."/>
            <person name="Chen M."/>
            <person name="Cheung P.C."/>
            <person name="Conrad A.L."/>
            <person name="Dejesa L.C."/>
            <person name="Hao J."/>
            <person name="Honchak B.M."/>
            <person name="Karbach L.E."/>
            <person name="Kurdoglu A."/>
            <person name="Lahiri S."/>
            <person name="Mastrian S.D."/>
            <person name="Miyashita H."/>
            <person name="Page L."/>
            <person name="Ramakrishna P."/>
            <person name="Satoh S."/>
            <person name="Sattley W.M."/>
            <person name="Shimada Y."/>
            <person name="Taylor H.L."/>
            <person name="Tomo T."/>
            <person name="Tsuchiya T."/>
            <person name="Wang Z.T."/>
            <person name="Raymond J."/>
            <person name="Mimuro M."/>
            <person name="Blankenship R.E."/>
            <person name="Touchman J.W."/>
        </authorList>
    </citation>
    <scope>NUCLEOTIDE SEQUENCE [LARGE SCALE GENOMIC DNA]</scope>
    <source>
        <strain evidence="2">MBIC 11017</strain>
    </source>
</reference>
<protein>
    <recommendedName>
        <fullName evidence="3">Phytanoyl-CoA dioxygenase</fullName>
    </recommendedName>
</protein>
<evidence type="ECO:0000313" key="1">
    <source>
        <dbReference type="EMBL" id="ABW30963.1"/>
    </source>
</evidence>
<name>B0C2S5_ACAM1</name>
<evidence type="ECO:0000313" key="2">
    <source>
        <dbReference type="Proteomes" id="UP000000268"/>
    </source>
</evidence>
<dbReference type="RefSeq" id="WP_012166163.1">
    <property type="nucleotide sequence ID" value="NC_009925.1"/>
</dbReference>
<keyword evidence="2" id="KW-1185">Reference proteome</keyword>
<proteinExistence type="predicted"/>
<gene>
    <name evidence="1" type="ordered locus">AM1_6031</name>
</gene>
<sequence>MNTAVLGRLQHVLFKLRKPDWFLMYALSRFSTMRKLITRLYGSTQSNKTNNSLFFGIEDRDSLFSDLQVNTVVNGIKKDGYYPGITLPSATVQEIFQFLETIDYYPDHDGPAYIPPQTEANNDSTSPQYNKLYSRGRYPETFLDCPAIQRIIHDPKLLKIAQGYLGVRPIHNGSRLWWSYANVPPYDIDHAGQRFHYDVDDFGALRFFFYLTKVDSACGPHMIVRGTHDHKRLTDKITLSRFRSDEDLINHYGQDSLVSLEGEAGFGFAEEPQVFHKGAQPTSGDRLILLIRYVMREWVTG</sequence>
<dbReference type="EMBL" id="CP000828">
    <property type="protein sequence ID" value="ABW30963.1"/>
    <property type="molecule type" value="Genomic_DNA"/>
</dbReference>
<evidence type="ECO:0008006" key="3">
    <source>
        <dbReference type="Google" id="ProtNLM"/>
    </source>
</evidence>
<dbReference type="Gene3D" id="2.60.120.620">
    <property type="entry name" value="q2cbj1_9rhob like domain"/>
    <property type="match status" value="1"/>
</dbReference>
<accession>B0C2S5</accession>
<dbReference type="OrthoDB" id="324927at2"/>
<dbReference type="HOGENOM" id="CLU_075777_0_0_3"/>